<dbReference type="SUPFAM" id="SSF103473">
    <property type="entry name" value="MFS general substrate transporter"/>
    <property type="match status" value="1"/>
</dbReference>
<evidence type="ECO:0000313" key="7">
    <source>
        <dbReference type="EMBL" id="GAA3719657.1"/>
    </source>
</evidence>
<dbReference type="Gene3D" id="1.20.1250.20">
    <property type="entry name" value="MFS general substrate transporter like domains"/>
    <property type="match status" value="2"/>
</dbReference>
<keyword evidence="4 5" id="KW-0472">Membrane</keyword>
<evidence type="ECO:0000256" key="2">
    <source>
        <dbReference type="ARBA" id="ARBA00022692"/>
    </source>
</evidence>
<organism evidence="7 8">
    <name type="scientific">Microlunatus aurantiacus</name>
    <dbReference type="NCBI Taxonomy" id="446786"/>
    <lineage>
        <taxon>Bacteria</taxon>
        <taxon>Bacillati</taxon>
        <taxon>Actinomycetota</taxon>
        <taxon>Actinomycetes</taxon>
        <taxon>Propionibacteriales</taxon>
        <taxon>Propionibacteriaceae</taxon>
        <taxon>Microlunatus</taxon>
    </lineage>
</organism>
<dbReference type="Pfam" id="PF07690">
    <property type="entry name" value="MFS_1"/>
    <property type="match status" value="1"/>
</dbReference>
<name>A0ABP7EJA3_9ACTN</name>
<keyword evidence="2 5" id="KW-0812">Transmembrane</keyword>
<dbReference type="PANTHER" id="PTHR23514:SF13">
    <property type="entry name" value="INNER MEMBRANE PROTEIN YBJJ"/>
    <property type="match status" value="1"/>
</dbReference>
<proteinExistence type="predicted"/>
<feature type="transmembrane region" description="Helical" evidence="5">
    <location>
        <begin position="261"/>
        <end position="278"/>
    </location>
</feature>
<gene>
    <name evidence="7" type="ORF">GCM10022204_44650</name>
</gene>
<dbReference type="CDD" id="cd17393">
    <property type="entry name" value="MFS_MosC_like"/>
    <property type="match status" value="1"/>
</dbReference>
<evidence type="ECO:0000313" key="8">
    <source>
        <dbReference type="Proteomes" id="UP001500051"/>
    </source>
</evidence>
<feature type="transmembrane region" description="Helical" evidence="5">
    <location>
        <begin position="318"/>
        <end position="339"/>
    </location>
</feature>
<feature type="transmembrane region" description="Helical" evidence="5">
    <location>
        <begin position="173"/>
        <end position="194"/>
    </location>
</feature>
<reference evidence="8" key="1">
    <citation type="journal article" date="2019" name="Int. J. Syst. Evol. Microbiol.">
        <title>The Global Catalogue of Microorganisms (GCM) 10K type strain sequencing project: providing services to taxonomists for standard genome sequencing and annotation.</title>
        <authorList>
            <consortium name="The Broad Institute Genomics Platform"/>
            <consortium name="The Broad Institute Genome Sequencing Center for Infectious Disease"/>
            <person name="Wu L."/>
            <person name="Ma J."/>
        </authorList>
    </citation>
    <scope>NUCLEOTIDE SEQUENCE [LARGE SCALE GENOMIC DNA]</scope>
    <source>
        <strain evidence="8">JCM 16548</strain>
    </source>
</reference>
<evidence type="ECO:0000259" key="6">
    <source>
        <dbReference type="PROSITE" id="PS50850"/>
    </source>
</evidence>
<dbReference type="PANTHER" id="PTHR23514">
    <property type="entry name" value="BYPASS OF STOP CODON PROTEIN 6"/>
    <property type="match status" value="1"/>
</dbReference>
<feature type="transmembrane region" description="Helical" evidence="5">
    <location>
        <begin position="290"/>
        <end position="312"/>
    </location>
</feature>
<evidence type="ECO:0000256" key="5">
    <source>
        <dbReference type="SAM" id="Phobius"/>
    </source>
</evidence>
<protein>
    <submittedName>
        <fullName evidence="7">MFS transporter</fullName>
    </submittedName>
</protein>
<dbReference type="PROSITE" id="PS50850">
    <property type="entry name" value="MFS"/>
    <property type="match status" value="1"/>
</dbReference>
<dbReference type="InterPro" id="IPR036259">
    <property type="entry name" value="MFS_trans_sf"/>
</dbReference>
<dbReference type="Proteomes" id="UP001500051">
    <property type="component" value="Unassembled WGS sequence"/>
</dbReference>
<evidence type="ECO:0000256" key="4">
    <source>
        <dbReference type="ARBA" id="ARBA00023136"/>
    </source>
</evidence>
<feature type="transmembrane region" description="Helical" evidence="5">
    <location>
        <begin position="379"/>
        <end position="396"/>
    </location>
</feature>
<sequence length="420" mass="42312">MSPSAPATAAPVSARLRRARFGVFGIFFVVGLGMAAWLVSIPAVQQRTGVSHATLGLLLLVLGAGGVIGMQIAGYAITRWGSKVVTGAALALYVLAVNLPVHTTGTVTLGLALLIFGLANGAVDVSMNDQAVIVERGYGRPIMSAFHAFWSVGGATGALIGAAALGLGYPVSAAVLIASIAAAIGGVVCVRLLLAPEPAPLEVASGRSAESAGPARDGSVRRRVIGFGVLAFLLMLAEGVANDWSALHAVEHLDQPTSAAALAYATFAVAMTVGRLTVDRIAGRFGPAFVVRYGSLAAAVGIGVVMVSPAFGLTLVGWAVFGLGLAGVVPQLFTAAGNISATHQSIILSRVVGAGYVGQLAGPALVGVVAGWVGLNLAFALPLIFCVVAVIVAPIVSRPTDVVEAPAAEPAEPSYETDRA</sequence>
<feature type="transmembrane region" description="Helical" evidence="5">
    <location>
        <begin position="55"/>
        <end position="77"/>
    </location>
</feature>
<feature type="transmembrane region" description="Helical" evidence="5">
    <location>
        <begin position="107"/>
        <end position="127"/>
    </location>
</feature>
<dbReference type="EMBL" id="BAAAYX010000035">
    <property type="protein sequence ID" value="GAA3719657.1"/>
    <property type="molecule type" value="Genomic_DNA"/>
</dbReference>
<feature type="transmembrane region" description="Helical" evidence="5">
    <location>
        <begin position="351"/>
        <end position="373"/>
    </location>
</feature>
<keyword evidence="3 5" id="KW-1133">Transmembrane helix</keyword>
<dbReference type="InterPro" id="IPR020846">
    <property type="entry name" value="MFS_dom"/>
</dbReference>
<evidence type="ECO:0000256" key="3">
    <source>
        <dbReference type="ARBA" id="ARBA00022989"/>
    </source>
</evidence>
<dbReference type="InterPro" id="IPR011701">
    <property type="entry name" value="MFS"/>
</dbReference>
<comment type="subcellular location">
    <subcellularLocation>
        <location evidence="1">Cell membrane</location>
        <topology evidence="1">Multi-pass membrane protein</topology>
    </subcellularLocation>
</comment>
<feature type="transmembrane region" description="Helical" evidence="5">
    <location>
        <begin position="148"/>
        <end position="167"/>
    </location>
</feature>
<feature type="transmembrane region" description="Helical" evidence="5">
    <location>
        <begin position="224"/>
        <end position="241"/>
    </location>
</feature>
<comment type="caution">
    <text evidence="7">The sequence shown here is derived from an EMBL/GenBank/DDBJ whole genome shotgun (WGS) entry which is preliminary data.</text>
</comment>
<keyword evidence="8" id="KW-1185">Reference proteome</keyword>
<accession>A0ABP7EJA3</accession>
<feature type="transmembrane region" description="Helical" evidence="5">
    <location>
        <begin position="84"/>
        <end position="101"/>
    </location>
</feature>
<dbReference type="RefSeq" id="WP_344814680.1">
    <property type="nucleotide sequence ID" value="NZ_BAAAYX010000035.1"/>
</dbReference>
<feature type="transmembrane region" description="Helical" evidence="5">
    <location>
        <begin position="21"/>
        <end position="43"/>
    </location>
</feature>
<evidence type="ECO:0000256" key="1">
    <source>
        <dbReference type="ARBA" id="ARBA00004651"/>
    </source>
</evidence>
<feature type="domain" description="Major facilitator superfamily (MFS) profile" evidence="6">
    <location>
        <begin position="19"/>
        <end position="401"/>
    </location>
</feature>
<dbReference type="InterPro" id="IPR051788">
    <property type="entry name" value="MFS_Transporter"/>
</dbReference>